<dbReference type="EMBL" id="BAAANK010000007">
    <property type="protein sequence ID" value="GAA1839892.1"/>
    <property type="molecule type" value="Genomic_DNA"/>
</dbReference>
<dbReference type="Proteomes" id="UP001501746">
    <property type="component" value="Unassembled WGS sequence"/>
</dbReference>
<evidence type="ECO:0000313" key="1">
    <source>
        <dbReference type="EMBL" id="GAA1839892.1"/>
    </source>
</evidence>
<proteinExistence type="predicted"/>
<protein>
    <submittedName>
        <fullName evidence="1">Winged helix DNA-binding domain-containing protein</fullName>
    </submittedName>
</protein>
<reference evidence="1 2" key="1">
    <citation type="journal article" date="2019" name="Int. J. Syst. Evol. Microbiol.">
        <title>The Global Catalogue of Microorganisms (GCM) 10K type strain sequencing project: providing services to taxonomists for standard genome sequencing and annotation.</title>
        <authorList>
            <consortium name="The Broad Institute Genomics Platform"/>
            <consortium name="The Broad Institute Genome Sequencing Center for Infectious Disease"/>
            <person name="Wu L."/>
            <person name="Ma J."/>
        </authorList>
    </citation>
    <scope>NUCLEOTIDE SEQUENCE [LARGE SCALE GENOMIC DNA]</scope>
    <source>
        <strain evidence="1 2">JCM 14323</strain>
    </source>
</reference>
<comment type="caution">
    <text evidence="1">The sequence shown here is derived from an EMBL/GenBank/DDBJ whole genome shotgun (WGS) entry which is preliminary data.</text>
</comment>
<organism evidence="1 2">
    <name type="scientific">Agromyces salentinus</name>
    <dbReference type="NCBI Taxonomy" id="269421"/>
    <lineage>
        <taxon>Bacteria</taxon>
        <taxon>Bacillati</taxon>
        <taxon>Actinomycetota</taxon>
        <taxon>Actinomycetes</taxon>
        <taxon>Micrococcales</taxon>
        <taxon>Microbacteriaceae</taxon>
        <taxon>Agromyces</taxon>
    </lineage>
</organism>
<sequence>MDLAALRDLRLRTQGLRHPPDASAAESVRRFVAVQAQEFLPAQWGLAQRVPLESRPDAASTLADLDAGRILRTHVLRPTWHFLHPDDARWVIRLSAERVHRANGSMYRSTGVEGEVAARAVDLVAEAVAGRHRTRAELATMLADAGLPSSGVPMVYVLMRAELECLIISGANAGKQRTYAAFDERVPASAPRDRADALAELAARYVAARGPVTERDFASWSGFTLADTRRAFADAIERADAAGRPITTVDVDGVDHLVDARALDPEARGGEDATDAAEPRVDLLQAYDEYIMGYAPPRAYLHRVGDEGLHAEFPLHAFMVDGIMVGRWAPPVASGRPTVRIVPWRPLAPAEERGLAASVAEFERFFGTGVAVEVTVDSREGSAVQ</sequence>
<dbReference type="GO" id="GO:0003677">
    <property type="term" value="F:DNA binding"/>
    <property type="evidence" value="ECO:0007669"/>
    <property type="project" value="UniProtKB-KW"/>
</dbReference>
<accession>A0ABN2MW15</accession>
<name>A0ABN2MW15_9MICO</name>
<keyword evidence="1" id="KW-0238">DNA-binding</keyword>
<dbReference type="PANTHER" id="PTHR38479">
    <property type="entry name" value="LMO0824 PROTEIN"/>
    <property type="match status" value="1"/>
</dbReference>
<gene>
    <name evidence="1" type="ORF">GCM10009750_27350</name>
</gene>
<dbReference type="PANTHER" id="PTHR38479:SF2">
    <property type="entry name" value="WINGED HELIX DNA-BINDING DOMAIN-CONTAINING PROTEIN"/>
    <property type="match status" value="1"/>
</dbReference>
<keyword evidence="2" id="KW-1185">Reference proteome</keyword>
<dbReference type="Pfam" id="PF06224">
    <property type="entry name" value="AlkZ-like"/>
    <property type="match status" value="1"/>
</dbReference>
<dbReference type="RefSeq" id="WP_157426921.1">
    <property type="nucleotide sequence ID" value="NZ_BAAANK010000007.1"/>
</dbReference>
<dbReference type="InterPro" id="IPR009351">
    <property type="entry name" value="AlkZ-like"/>
</dbReference>
<evidence type="ECO:0000313" key="2">
    <source>
        <dbReference type="Proteomes" id="UP001501746"/>
    </source>
</evidence>